<dbReference type="AlphaFoldDB" id="A0AA41FZR3"/>
<feature type="transmembrane region" description="Helical" evidence="1">
    <location>
        <begin position="29"/>
        <end position="47"/>
    </location>
</feature>
<proteinExistence type="predicted"/>
<keyword evidence="1" id="KW-0812">Transmembrane</keyword>
<gene>
    <name evidence="2" type="ORF">KTS37_08155</name>
</gene>
<keyword evidence="3" id="KW-1185">Reference proteome</keyword>
<evidence type="ECO:0000256" key="1">
    <source>
        <dbReference type="SAM" id="Phobius"/>
    </source>
</evidence>
<protein>
    <submittedName>
        <fullName evidence="2">Uncharacterized protein</fullName>
    </submittedName>
</protein>
<evidence type="ECO:0000313" key="2">
    <source>
        <dbReference type="EMBL" id="MBV0901760.1"/>
    </source>
</evidence>
<reference evidence="2" key="1">
    <citation type="submission" date="2021-06" db="EMBL/GenBank/DDBJ databases">
        <title>New haloarchaea isolates fom saline soil.</title>
        <authorList>
            <person name="Duran-Viseras A."/>
            <person name="Sanchez-Porro C.S."/>
            <person name="Ventosa A."/>
        </authorList>
    </citation>
    <scope>NUCLEOTIDE SEQUENCE</scope>
    <source>
        <strain evidence="2">JCM 18369</strain>
    </source>
</reference>
<keyword evidence="1" id="KW-0472">Membrane</keyword>
<feature type="transmembrane region" description="Helical" evidence="1">
    <location>
        <begin position="53"/>
        <end position="79"/>
    </location>
</feature>
<keyword evidence="1" id="KW-1133">Transmembrane helix</keyword>
<name>A0AA41FZR3_9EURY</name>
<dbReference type="RefSeq" id="WP_162412955.1">
    <property type="nucleotide sequence ID" value="NZ_JAHQXE010000002.1"/>
</dbReference>
<sequence length="163" mass="16535">MDRFVDVGHVAETLPDLTAALADPRLRRFGLTGGVSLVGVGALLSLAPTTGAWAFWSNAVAATLVFIGVPLLCLGLAAPDPDPGSLFHLGIDLTETQRRAVAAGSLCVTLTPIVLAIGTPLGLPALVLVVAATSAVFGTVLILTGFVAWTAATLAEPTSHSNN</sequence>
<dbReference type="EMBL" id="JAHQXE010000002">
    <property type="protein sequence ID" value="MBV0901760.1"/>
    <property type="molecule type" value="Genomic_DNA"/>
</dbReference>
<feature type="transmembrane region" description="Helical" evidence="1">
    <location>
        <begin position="100"/>
        <end position="119"/>
    </location>
</feature>
<evidence type="ECO:0000313" key="3">
    <source>
        <dbReference type="Proteomes" id="UP001166304"/>
    </source>
</evidence>
<dbReference type="Proteomes" id="UP001166304">
    <property type="component" value="Unassembled WGS sequence"/>
</dbReference>
<organism evidence="2 3">
    <name type="scientific">Haloarcula salina</name>
    <dbReference type="NCBI Taxonomy" id="1429914"/>
    <lineage>
        <taxon>Archaea</taxon>
        <taxon>Methanobacteriati</taxon>
        <taxon>Methanobacteriota</taxon>
        <taxon>Stenosarchaea group</taxon>
        <taxon>Halobacteria</taxon>
        <taxon>Halobacteriales</taxon>
        <taxon>Haloarculaceae</taxon>
        <taxon>Haloarcula</taxon>
    </lineage>
</organism>
<comment type="caution">
    <text evidence="2">The sequence shown here is derived from an EMBL/GenBank/DDBJ whole genome shotgun (WGS) entry which is preliminary data.</text>
</comment>
<feature type="transmembrane region" description="Helical" evidence="1">
    <location>
        <begin position="125"/>
        <end position="149"/>
    </location>
</feature>
<accession>A0AA41FZR3</accession>